<proteinExistence type="predicted"/>
<gene>
    <name evidence="2" type="ORF">PVP01_0219600</name>
</gene>
<accession>A0A564ZNZ5</accession>
<reference evidence="3" key="1">
    <citation type="submission" date="2016-07" db="EMBL/GenBank/DDBJ databases">
        <authorList>
            <consortium name="Pathogen Informatics"/>
        </authorList>
    </citation>
    <scope>NUCLEOTIDE SEQUENCE [LARGE SCALE GENOMIC DNA]</scope>
</reference>
<keyword evidence="1" id="KW-0812">Transmembrane</keyword>
<dbReference type="Proteomes" id="UP000220605">
    <property type="component" value="Chromosome 2"/>
</dbReference>
<dbReference type="VEuPathDB" id="PlasmoDB:PVX_033190"/>
<evidence type="ECO:0000313" key="3">
    <source>
        <dbReference type="Proteomes" id="UP000220605"/>
    </source>
</evidence>
<dbReference type="VEuPathDB" id="PlasmoDB:PVP01_0219600"/>
<keyword evidence="1" id="KW-1133">Transmembrane helix</keyword>
<dbReference type="InterPro" id="IPR008780">
    <property type="entry name" value="Plasmodium_Vir"/>
</dbReference>
<dbReference type="OrthoDB" id="10293745at2759"/>
<organism evidence="2 3">
    <name type="scientific">Plasmodium vivax</name>
    <name type="common">malaria parasite P. vivax</name>
    <dbReference type="NCBI Taxonomy" id="5855"/>
    <lineage>
        <taxon>Eukaryota</taxon>
        <taxon>Sar</taxon>
        <taxon>Alveolata</taxon>
        <taxon>Apicomplexa</taxon>
        <taxon>Aconoidasida</taxon>
        <taxon>Haemosporida</taxon>
        <taxon>Plasmodiidae</taxon>
        <taxon>Plasmodium</taxon>
        <taxon>Plasmodium (Plasmodium)</taxon>
    </lineage>
</organism>
<feature type="transmembrane region" description="Helical" evidence="1">
    <location>
        <begin position="285"/>
        <end position="305"/>
    </location>
</feature>
<dbReference type="EMBL" id="LT635613">
    <property type="protein sequence ID" value="VUZ93426.1"/>
    <property type="molecule type" value="Genomic_DNA"/>
</dbReference>
<protein>
    <submittedName>
        <fullName evidence="2">VIR protein</fullName>
    </submittedName>
</protein>
<evidence type="ECO:0000256" key="1">
    <source>
        <dbReference type="SAM" id="Phobius"/>
    </source>
</evidence>
<dbReference type="AlphaFoldDB" id="A0A564ZNZ5"/>
<dbReference type="VEuPathDB" id="PlasmoDB:PVPAM_000014900"/>
<keyword evidence="1" id="KW-0472">Membrane</keyword>
<dbReference type="VEuPathDB" id="PlasmoDB:PVW1_140084700"/>
<evidence type="ECO:0000313" key="2">
    <source>
        <dbReference type="EMBL" id="VUZ93426.1"/>
    </source>
</evidence>
<sequence>MPDEKEFTLEKIKDKHDFMKNSNFYKIYDEFSKGCTTYGTDIDDSCYKKVGQISEYSSDVNEILKDLYSMLYRIYATLPGTNNTYFEDVELNDEKLGCLCLKYWLYDQIILKGFSDSQIVDIYEGWKKNIENKISYHYLKPCEFYNLKKDEINKIKNIYSLYAILHDNSNNYEICNNDNCKYLDYFGEGLDEFINSIKKCSTKESRDNYCKEFDDFLNVCNVSDAHTGISIHSESERYGAETAGKYLLSVEKYENKPLYLFLKNEKLVNFVRTSHFIRTQNRNTIAATSVVGSAIGLSSIFYYFYKFTPFGNSIRRGKGKNIVNIDEEPHNSLLYTSDTEQIPFNKREYKVAYHTLNNT</sequence>
<name>A0A564ZNZ5_PLAVI</name>
<dbReference type="Pfam" id="PF05795">
    <property type="entry name" value="Plasmodium_Vir"/>
    <property type="match status" value="1"/>
</dbReference>